<accession>A0AA36FQ43</accession>
<evidence type="ECO:0000256" key="2">
    <source>
        <dbReference type="SAM" id="SignalP"/>
    </source>
</evidence>
<feature type="chain" id="PRO_5041372758" evidence="2">
    <location>
        <begin position="17"/>
        <end position="119"/>
    </location>
</feature>
<keyword evidence="4" id="KW-1185">Reference proteome</keyword>
<gene>
    <name evidence="3" type="ORF">MSPICULIGERA_LOCUS1360</name>
</gene>
<dbReference type="EMBL" id="CATQJA010000377">
    <property type="protein sequence ID" value="CAJ0559735.1"/>
    <property type="molecule type" value="Genomic_DNA"/>
</dbReference>
<keyword evidence="1" id="KW-0175">Coiled coil</keyword>
<name>A0AA36FQ43_9BILA</name>
<reference evidence="3" key="1">
    <citation type="submission" date="2023-06" db="EMBL/GenBank/DDBJ databases">
        <authorList>
            <person name="Delattre M."/>
        </authorList>
    </citation>
    <scope>NUCLEOTIDE SEQUENCE</scope>
    <source>
        <strain evidence="3">AF72</strain>
    </source>
</reference>
<sequence>MRALLALLVLGAAVWAAPTYQNPQEELSALQSRIQDLQRQLKAQDAYGYSNLNAFAPPEKRMVAWQPMKRAGNGGVEREPLLRAIEGQLSDILRAGEKLGVSPDEVLNDLRQRNTMIGQ</sequence>
<dbReference type="Proteomes" id="UP001177023">
    <property type="component" value="Unassembled WGS sequence"/>
</dbReference>
<feature type="coiled-coil region" evidence="1">
    <location>
        <begin position="20"/>
        <end position="47"/>
    </location>
</feature>
<evidence type="ECO:0000313" key="3">
    <source>
        <dbReference type="EMBL" id="CAJ0559735.1"/>
    </source>
</evidence>
<feature type="signal peptide" evidence="2">
    <location>
        <begin position="1"/>
        <end position="16"/>
    </location>
</feature>
<dbReference type="AlphaFoldDB" id="A0AA36FQ43"/>
<evidence type="ECO:0000313" key="4">
    <source>
        <dbReference type="Proteomes" id="UP001177023"/>
    </source>
</evidence>
<proteinExistence type="predicted"/>
<organism evidence="3 4">
    <name type="scientific">Mesorhabditis spiculigera</name>
    <dbReference type="NCBI Taxonomy" id="96644"/>
    <lineage>
        <taxon>Eukaryota</taxon>
        <taxon>Metazoa</taxon>
        <taxon>Ecdysozoa</taxon>
        <taxon>Nematoda</taxon>
        <taxon>Chromadorea</taxon>
        <taxon>Rhabditida</taxon>
        <taxon>Rhabditina</taxon>
        <taxon>Rhabditomorpha</taxon>
        <taxon>Rhabditoidea</taxon>
        <taxon>Rhabditidae</taxon>
        <taxon>Mesorhabditinae</taxon>
        <taxon>Mesorhabditis</taxon>
    </lineage>
</organism>
<feature type="non-terminal residue" evidence="3">
    <location>
        <position position="119"/>
    </location>
</feature>
<protein>
    <submittedName>
        <fullName evidence="3">Uncharacterized protein</fullName>
    </submittedName>
</protein>
<keyword evidence="2" id="KW-0732">Signal</keyword>
<evidence type="ECO:0000256" key="1">
    <source>
        <dbReference type="SAM" id="Coils"/>
    </source>
</evidence>
<comment type="caution">
    <text evidence="3">The sequence shown here is derived from an EMBL/GenBank/DDBJ whole genome shotgun (WGS) entry which is preliminary data.</text>
</comment>